<dbReference type="OrthoDB" id="9801152at2"/>
<evidence type="ECO:0000256" key="1">
    <source>
        <dbReference type="ARBA" id="ARBA00011738"/>
    </source>
</evidence>
<keyword evidence="8" id="KW-1185">Reference proteome</keyword>
<dbReference type="InterPro" id="IPR006195">
    <property type="entry name" value="aa-tRNA-synth_II"/>
</dbReference>
<dbReference type="SUPFAM" id="SSF55681">
    <property type="entry name" value="Class II aaRS and biotin synthetases"/>
    <property type="match status" value="1"/>
</dbReference>
<keyword evidence="3" id="KW-0547">Nucleotide-binding</keyword>
<evidence type="ECO:0000256" key="4">
    <source>
        <dbReference type="ARBA" id="ARBA00022840"/>
    </source>
</evidence>
<comment type="caution">
    <text evidence="7">The sequence shown here is derived from an EMBL/GenBank/DDBJ whole genome shotgun (WGS) entry which is preliminary data.</text>
</comment>
<comment type="catalytic activity">
    <reaction evidence="5">
        <text>D-beta-lysine + L-lysyl-[protein] + ATP = N(6)-((3R)-3,6-diaminohexanoyl)-L-lysyl-[protein] + AMP + diphosphate + H(+)</text>
        <dbReference type="Rhea" id="RHEA:83435"/>
        <dbReference type="Rhea" id="RHEA-COMP:9752"/>
        <dbReference type="Rhea" id="RHEA-COMP:20131"/>
        <dbReference type="ChEBI" id="CHEBI:15378"/>
        <dbReference type="ChEBI" id="CHEBI:29969"/>
        <dbReference type="ChEBI" id="CHEBI:30616"/>
        <dbReference type="ChEBI" id="CHEBI:33019"/>
        <dbReference type="ChEBI" id="CHEBI:84138"/>
        <dbReference type="ChEBI" id="CHEBI:156053"/>
        <dbReference type="ChEBI" id="CHEBI:456215"/>
    </reaction>
    <physiologicalReaction direction="left-to-right" evidence="5">
        <dbReference type="Rhea" id="RHEA:83436"/>
    </physiologicalReaction>
</comment>
<evidence type="ECO:0000313" key="7">
    <source>
        <dbReference type="EMBL" id="PAK78305.1"/>
    </source>
</evidence>
<dbReference type="GO" id="GO:0005829">
    <property type="term" value="C:cytosol"/>
    <property type="evidence" value="ECO:0007669"/>
    <property type="project" value="TreeGrafter"/>
</dbReference>
<dbReference type="Proteomes" id="UP000216151">
    <property type="component" value="Unassembled WGS sequence"/>
</dbReference>
<dbReference type="PRINTS" id="PR00982">
    <property type="entry name" value="TRNASYNTHLYS"/>
</dbReference>
<dbReference type="RefSeq" id="WP_095349646.1">
    <property type="nucleotide sequence ID" value="NZ_JAKVNI010000001.1"/>
</dbReference>
<dbReference type="GO" id="GO:0006430">
    <property type="term" value="P:lysyl-tRNA aminoacylation"/>
    <property type="evidence" value="ECO:0007669"/>
    <property type="project" value="InterPro"/>
</dbReference>
<dbReference type="GO" id="GO:0004824">
    <property type="term" value="F:lysine-tRNA ligase activity"/>
    <property type="evidence" value="ECO:0007669"/>
    <property type="project" value="InterPro"/>
</dbReference>
<evidence type="ECO:0000256" key="2">
    <source>
        <dbReference type="ARBA" id="ARBA00022598"/>
    </source>
</evidence>
<dbReference type="InterPro" id="IPR004364">
    <property type="entry name" value="Aa-tRNA-synt_II"/>
</dbReference>
<dbReference type="FunFam" id="3.30.930.10:FF:000017">
    <property type="entry name" value="Elongation factor P--(R)-beta-lysine ligase"/>
    <property type="match status" value="1"/>
</dbReference>
<dbReference type="EMBL" id="NCXK01000006">
    <property type="protein sequence ID" value="PAK78305.1"/>
    <property type="molecule type" value="Genomic_DNA"/>
</dbReference>
<organism evidence="7 8">
    <name type="scientific">Acetobacter fabarum</name>
    <dbReference type="NCBI Taxonomy" id="483199"/>
    <lineage>
        <taxon>Bacteria</taxon>
        <taxon>Pseudomonadati</taxon>
        <taxon>Pseudomonadota</taxon>
        <taxon>Alphaproteobacteria</taxon>
        <taxon>Acetobacterales</taxon>
        <taxon>Acetobacteraceae</taxon>
        <taxon>Acetobacter</taxon>
    </lineage>
</organism>
<reference evidence="7 8" key="1">
    <citation type="submission" date="2017-04" db="EMBL/GenBank/DDBJ databases">
        <title>Kefir bacterial isolates.</title>
        <authorList>
            <person name="Kim Y."/>
            <person name="Blasche S."/>
            <person name="Patil K.R."/>
        </authorList>
    </citation>
    <scope>NUCLEOTIDE SEQUENCE [LARGE SCALE GENOMIC DNA]</scope>
    <source>
        <strain evidence="7 8">KR</strain>
    </source>
</reference>
<dbReference type="PANTHER" id="PTHR42918:SF6">
    <property type="entry name" value="ELONGATION FACTOR P--(R)-BETA-LYSINE LIGASE"/>
    <property type="match status" value="1"/>
</dbReference>
<dbReference type="InterPro" id="IPR045864">
    <property type="entry name" value="aa-tRNA-synth_II/BPL/LPL"/>
</dbReference>
<dbReference type="NCBIfam" id="NF006828">
    <property type="entry name" value="PRK09350.1"/>
    <property type="match status" value="1"/>
</dbReference>
<dbReference type="InterPro" id="IPR018149">
    <property type="entry name" value="Lys-tRNA-synth_II_C"/>
</dbReference>
<feature type="domain" description="Aminoacyl-transfer RNA synthetases class-II family profile" evidence="6">
    <location>
        <begin position="36"/>
        <end position="341"/>
    </location>
</feature>
<evidence type="ECO:0000256" key="3">
    <source>
        <dbReference type="ARBA" id="ARBA00022741"/>
    </source>
</evidence>
<keyword evidence="4" id="KW-0067">ATP-binding</keyword>
<comment type="subunit">
    <text evidence="1">Homodimer.</text>
</comment>
<keyword evidence="2" id="KW-0436">Ligase</keyword>
<dbReference type="PANTHER" id="PTHR42918">
    <property type="entry name" value="LYSYL-TRNA SYNTHETASE"/>
    <property type="match status" value="1"/>
</dbReference>
<sequence length="341" mass="38503">MSVSATSHLSFGGPDPERIRDRLPFLIRRNLTMRGVRAFLESRGCVEVETPCAVPVPGEEVHLLPFQTERETPDGQRQPLFLHTSPEFAMKRIIAATGLPLFQFARVWRNGEASGTHAPEFTMLEWYQPGMPLSGLMDETEALLKAVLPPVVHRNACTLDLSQPFERLSMEEAFRHHAGVDLLPTQGNAQALAHAAGCTLRDGEHWEDLFFRLLLERIEPAIGQTRPTFLTHWPASQAALARKDPTDPRVALRFELYAAGMELANAFEELTDPVEQRQRFTHDRAERQQLYPTRPTWPMDEKLLHALPHMPPCSGIALGFDRLVMLASGARQIQDVLWIQD</sequence>
<evidence type="ECO:0000313" key="8">
    <source>
        <dbReference type="Proteomes" id="UP000216151"/>
    </source>
</evidence>
<accession>A0A269XYI1</accession>
<gene>
    <name evidence="7" type="ORF">B8X00_06865</name>
</gene>
<proteinExistence type="predicted"/>
<dbReference type="PROSITE" id="PS50862">
    <property type="entry name" value="AA_TRNA_LIGASE_II"/>
    <property type="match status" value="1"/>
</dbReference>
<protein>
    <submittedName>
        <fullName evidence="7">EF-P lysine aminoacylase GenX</fullName>
    </submittedName>
</protein>
<dbReference type="GeneID" id="91556898"/>
<dbReference type="Gene3D" id="3.30.930.10">
    <property type="entry name" value="Bira Bifunctional Protein, Domain 2"/>
    <property type="match status" value="1"/>
</dbReference>
<dbReference type="AlphaFoldDB" id="A0A269XYI1"/>
<dbReference type="Pfam" id="PF00152">
    <property type="entry name" value="tRNA-synt_2"/>
    <property type="match status" value="1"/>
</dbReference>
<dbReference type="InterPro" id="IPR004525">
    <property type="entry name" value="EpmA"/>
</dbReference>
<evidence type="ECO:0000259" key="6">
    <source>
        <dbReference type="PROSITE" id="PS50862"/>
    </source>
</evidence>
<dbReference type="NCBIfam" id="TIGR00462">
    <property type="entry name" value="genX"/>
    <property type="match status" value="1"/>
</dbReference>
<dbReference type="GO" id="GO:0000049">
    <property type="term" value="F:tRNA binding"/>
    <property type="evidence" value="ECO:0007669"/>
    <property type="project" value="TreeGrafter"/>
</dbReference>
<evidence type="ECO:0000256" key="5">
    <source>
        <dbReference type="ARBA" id="ARBA00052794"/>
    </source>
</evidence>
<dbReference type="GO" id="GO:0005524">
    <property type="term" value="F:ATP binding"/>
    <property type="evidence" value="ECO:0007669"/>
    <property type="project" value="UniProtKB-KW"/>
</dbReference>
<name>A0A269XYI1_9PROT</name>